<gene>
    <name evidence="2" type="ORF">QQX09_14015</name>
</gene>
<keyword evidence="3" id="KW-1185">Reference proteome</keyword>
<organism evidence="2 3">
    <name type="scientific">Demequina litoralis</name>
    <dbReference type="NCBI Taxonomy" id="3051660"/>
    <lineage>
        <taxon>Bacteria</taxon>
        <taxon>Bacillati</taxon>
        <taxon>Actinomycetota</taxon>
        <taxon>Actinomycetes</taxon>
        <taxon>Micrococcales</taxon>
        <taxon>Demequinaceae</taxon>
        <taxon>Demequina</taxon>
    </lineage>
</organism>
<dbReference type="Gene3D" id="3.40.50.1820">
    <property type="entry name" value="alpha/beta hydrolase"/>
    <property type="match status" value="1"/>
</dbReference>
<sequence length="270" mass="28434">MAVVTMPDGTELHYESAGEGEPLVLIHGGFTESLTWEQSLPGLAERFSVVAYDRRAHGHSGAGTGERSVRGDVADLVELVERLDLGPVHVASFSYGAVVAMAFAVERPDLVRRVAAHEPPLLGALAGSEEHADVLASVLEAYAAVRALLEEGDHEGGAALFVDTAIGPGTWASLPQAGRARFVQHAPAFLADLRDPDSVIGMGVEPFLSLDRPLLLTYGGETPPMYVGICAALADALPHVRLHAFDGAGHVPHVSHPEDYVAVTADFLDG</sequence>
<dbReference type="EMBL" id="JAUHPW010000014">
    <property type="protein sequence ID" value="MDN4476971.1"/>
    <property type="molecule type" value="Genomic_DNA"/>
</dbReference>
<comment type="caution">
    <text evidence="2">The sequence shown here is derived from an EMBL/GenBank/DDBJ whole genome shotgun (WGS) entry which is preliminary data.</text>
</comment>
<reference evidence="2" key="1">
    <citation type="submission" date="2023-06" db="EMBL/GenBank/DDBJ databases">
        <title>Sysu t00192.</title>
        <authorList>
            <person name="Gao L."/>
            <person name="Fang B.-Z."/>
            <person name="Li W.-J."/>
        </authorList>
    </citation>
    <scope>NUCLEOTIDE SEQUENCE</scope>
    <source>
        <strain evidence="2">SYSU T00192</strain>
    </source>
</reference>
<dbReference type="PANTHER" id="PTHR43798">
    <property type="entry name" value="MONOACYLGLYCEROL LIPASE"/>
    <property type="match status" value="1"/>
</dbReference>
<dbReference type="InterPro" id="IPR029058">
    <property type="entry name" value="AB_hydrolase_fold"/>
</dbReference>
<dbReference type="SUPFAM" id="SSF53474">
    <property type="entry name" value="alpha/beta-Hydrolases"/>
    <property type="match status" value="1"/>
</dbReference>
<dbReference type="InterPro" id="IPR050266">
    <property type="entry name" value="AB_hydrolase_sf"/>
</dbReference>
<keyword evidence="2" id="KW-0378">Hydrolase</keyword>
<name>A0ABT8GCU7_9MICO</name>
<dbReference type="RefSeq" id="WP_301135893.1">
    <property type="nucleotide sequence ID" value="NZ_JAUHPW010000014.1"/>
</dbReference>
<dbReference type="InterPro" id="IPR000073">
    <property type="entry name" value="AB_hydrolase_1"/>
</dbReference>
<proteinExistence type="predicted"/>
<dbReference type="Proteomes" id="UP001172728">
    <property type="component" value="Unassembled WGS sequence"/>
</dbReference>
<protein>
    <submittedName>
        <fullName evidence="2">Alpha/beta hydrolase</fullName>
    </submittedName>
</protein>
<feature type="domain" description="AB hydrolase-1" evidence="1">
    <location>
        <begin position="23"/>
        <end position="262"/>
    </location>
</feature>
<accession>A0ABT8GCU7</accession>
<dbReference type="PANTHER" id="PTHR43798:SF27">
    <property type="entry name" value="HYDROLASE ALPHA_BETA HYDROLASE FOLD FAMILY"/>
    <property type="match status" value="1"/>
</dbReference>
<dbReference type="GO" id="GO:0016787">
    <property type="term" value="F:hydrolase activity"/>
    <property type="evidence" value="ECO:0007669"/>
    <property type="project" value="UniProtKB-KW"/>
</dbReference>
<evidence type="ECO:0000259" key="1">
    <source>
        <dbReference type="Pfam" id="PF12697"/>
    </source>
</evidence>
<dbReference type="Pfam" id="PF12697">
    <property type="entry name" value="Abhydrolase_6"/>
    <property type="match status" value="1"/>
</dbReference>
<evidence type="ECO:0000313" key="2">
    <source>
        <dbReference type="EMBL" id="MDN4476971.1"/>
    </source>
</evidence>
<evidence type="ECO:0000313" key="3">
    <source>
        <dbReference type="Proteomes" id="UP001172728"/>
    </source>
</evidence>